<comment type="caution">
    <text evidence="1">The sequence shown here is derived from an EMBL/GenBank/DDBJ whole genome shotgun (WGS) entry which is preliminary data.</text>
</comment>
<evidence type="ECO:0008006" key="3">
    <source>
        <dbReference type="Google" id="ProtNLM"/>
    </source>
</evidence>
<reference evidence="1 2" key="1">
    <citation type="journal article" date="2015" name="Stand. Genomic Sci.">
        <title>Genomic Encyclopedia of Bacterial and Archaeal Type Strains, Phase III: the genomes of soil and plant-associated and newly described type strains.</title>
        <authorList>
            <person name="Whitman W.B."/>
            <person name="Woyke T."/>
            <person name="Klenk H.P."/>
            <person name="Zhou Y."/>
            <person name="Lilburn T.G."/>
            <person name="Beck B.J."/>
            <person name="De Vos P."/>
            <person name="Vandamme P."/>
            <person name="Eisen J.A."/>
            <person name="Garrity G."/>
            <person name="Hugenholtz P."/>
            <person name="Kyrpides N.C."/>
        </authorList>
    </citation>
    <scope>NUCLEOTIDE SEQUENCE [LARGE SCALE GENOMIC DNA]</scope>
    <source>
        <strain evidence="1 2">CGMCC 1.7748</strain>
    </source>
</reference>
<keyword evidence="2" id="KW-1185">Reference proteome</keyword>
<proteinExistence type="predicted"/>
<organism evidence="1 2">
    <name type="scientific">Sphingobium wenxiniae (strain DSM 21828 / CGMCC 1.7748 / JZ-1)</name>
    <dbReference type="NCBI Taxonomy" id="595605"/>
    <lineage>
        <taxon>Bacteria</taxon>
        <taxon>Pseudomonadati</taxon>
        <taxon>Pseudomonadota</taxon>
        <taxon>Alphaproteobacteria</taxon>
        <taxon>Sphingomonadales</taxon>
        <taxon>Sphingomonadaceae</taxon>
        <taxon>Sphingobium</taxon>
    </lineage>
</organism>
<evidence type="ECO:0000313" key="2">
    <source>
        <dbReference type="Proteomes" id="UP000316624"/>
    </source>
</evidence>
<dbReference type="Pfam" id="PF10038">
    <property type="entry name" value="DUF2274"/>
    <property type="match status" value="1"/>
</dbReference>
<evidence type="ECO:0000313" key="1">
    <source>
        <dbReference type="EMBL" id="TWH90261.1"/>
    </source>
</evidence>
<protein>
    <recommendedName>
        <fullName evidence="3">DUF2274 domain-containing protein</fullName>
    </recommendedName>
</protein>
<sequence>MAKAPSLSVPKIGAPGSPKQLRLSLEPALAAELDRYVEAYAIEYGERVDLETLVPHILASFIAADRGFKKFKSEQARTATAAE</sequence>
<dbReference type="AlphaFoldDB" id="A0A562K487"/>
<dbReference type="RefSeq" id="WP_158636699.1">
    <property type="nucleotide sequence ID" value="NZ_JACIIY010000024.1"/>
</dbReference>
<name>A0A562K487_SPHWJ</name>
<dbReference type="Proteomes" id="UP000316624">
    <property type="component" value="Unassembled WGS sequence"/>
</dbReference>
<dbReference type="EMBL" id="VLKK01000022">
    <property type="protein sequence ID" value="TWH90261.1"/>
    <property type="molecule type" value="Genomic_DNA"/>
</dbReference>
<gene>
    <name evidence="1" type="ORF">IQ35_03544</name>
</gene>
<dbReference type="InterPro" id="IPR018733">
    <property type="entry name" value="DUF2274"/>
</dbReference>
<accession>A0A562K487</accession>